<dbReference type="EMBL" id="SGXC01000001">
    <property type="protein sequence ID" value="RZS86496.1"/>
    <property type="molecule type" value="Genomic_DNA"/>
</dbReference>
<dbReference type="RefSeq" id="WP_130357584.1">
    <property type="nucleotide sequence ID" value="NZ_SGXC01000001.1"/>
</dbReference>
<gene>
    <name evidence="6" type="ORF">EV675_2538</name>
</gene>
<dbReference type="OrthoDB" id="9804290at2"/>
<dbReference type="Gene3D" id="3.30.420.10">
    <property type="entry name" value="Ribonuclease H-like superfamily/Ribonuclease H"/>
    <property type="match status" value="1"/>
</dbReference>
<comment type="caution">
    <text evidence="6">The sequence shown here is derived from an EMBL/GenBank/DDBJ whole genome shotgun (WGS) entry which is preliminary data.</text>
</comment>
<comment type="subunit">
    <text evidence="3">DNA polymerase III contains a core (composed of alpha, epsilon and theta chains) that associates with a tau subunit. This core dimerizes to form the POLIII' complex. PolIII' associates with the gamma complex (composed of gamma, delta, delta', psi and chi chains) and with the beta chain to form the complete DNA polymerase III complex.</text>
</comment>
<dbReference type="CDD" id="cd10434">
    <property type="entry name" value="GIY-YIG_UvrC_Cho"/>
    <property type="match status" value="1"/>
</dbReference>
<name>A0A4Q7NNI5_9BURK</name>
<proteinExistence type="predicted"/>
<evidence type="ECO:0000256" key="4">
    <source>
        <dbReference type="ARBA" id="ARBA00049244"/>
    </source>
</evidence>
<accession>A0A4Q7NNI5</accession>
<dbReference type="PANTHER" id="PTHR30231:SF37">
    <property type="entry name" value="EXODEOXYRIBONUCLEASE 10"/>
    <property type="match status" value="1"/>
</dbReference>
<dbReference type="Pfam" id="PF00929">
    <property type="entry name" value="RNase_T"/>
    <property type="match status" value="1"/>
</dbReference>
<dbReference type="AlphaFoldDB" id="A0A4Q7NNI5"/>
<dbReference type="InterPro" id="IPR035901">
    <property type="entry name" value="GIY-YIG_endonuc_sf"/>
</dbReference>
<evidence type="ECO:0000256" key="2">
    <source>
        <dbReference type="ARBA" id="ARBA00025483"/>
    </source>
</evidence>
<comment type="function">
    <text evidence="2">DNA polymerase III is a complex, multichain enzyme responsible for most of the replicative synthesis in bacteria. The epsilon subunit contain the editing function and is a proofreading 3'-5' exonuclease.</text>
</comment>
<dbReference type="InterPro" id="IPR013520">
    <property type="entry name" value="Ribonucl_H"/>
</dbReference>
<dbReference type="CDD" id="cd01901">
    <property type="entry name" value="Ntn_hydrolase"/>
    <property type="match status" value="1"/>
</dbReference>
<dbReference type="SMART" id="SM00479">
    <property type="entry name" value="EXOIII"/>
    <property type="match status" value="1"/>
</dbReference>
<dbReference type="FunFam" id="3.30.420.10:FF:000045">
    <property type="entry name" value="3'-5' exonuclease DinG"/>
    <property type="match status" value="1"/>
</dbReference>
<sequence>MHPPRLAFVDLETTGTTPRSDRITEIGIVQVDADGMREWSSLVHPGRPIPPAIQSLTGITDAMVAGAPSFEALADDIARRLDGYLFIAHNARFDHGFLREEFDRLERPFRPDVLCTVRLSRKLYPQYRSHSLDALIARHGLQVHARHRALDDARLLWHFWQDIHREFPADHVTELVDALAGRVPWPEYLDPSLPRLLPDTHGVYVFRDVNNQALYVGRAARLRDKVLSHFQPGGWKSAKARRLAEQVRHIEWLETGGAIGALLHENRLLRALAPLHNRRARSPALAGDTHWPYDGPVGIREARVIHVVERWQFLGSAADDQTLYELLDGGGAEYDHEVHRILRDRLALVPLLKLDRTRAP</sequence>
<dbReference type="GO" id="GO:0003887">
    <property type="term" value="F:DNA-directed DNA polymerase activity"/>
    <property type="evidence" value="ECO:0007669"/>
    <property type="project" value="UniProtKB-EC"/>
</dbReference>
<dbReference type="SUPFAM" id="SSF53098">
    <property type="entry name" value="Ribonuclease H-like"/>
    <property type="match status" value="1"/>
</dbReference>
<dbReference type="NCBIfam" id="TIGR00573">
    <property type="entry name" value="dnaq"/>
    <property type="match status" value="1"/>
</dbReference>
<dbReference type="PANTHER" id="PTHR30231">
    <property type="entry name" value="DNA POLYMERASE III SUBUNIT EPSILON"/>
    <property type="match status" value="1"/>
</dbReference>
<dbReference type="InterPro" id="IPR012337">
    <property type="entry name" value="RNaseH-like_sf"/>
</dbReference>
<feature type="domain" description="GIY-YIG" evidence="5">
    <location>
        <begin position="199"/>
        <end position="278"/>
    </location>
</feature>
<evidence type="ECO:0000313" key="6">
    <source>
        <dbReference type="EMBL" id="RZS86496.1"/>
    </source>
</evidence>
<dbReference type="InterPro" id="IPR000305">
    <property type="entry name" value="GIY-YIG_endonuc"/>
</dbReference>
<dbReference type="SMART" id="SM00465">
    <property type="entry name" value="GIYc"/>
    <property type="match status" value="1"/>
</dbReference>
<organism evidence="6 7">
    <name type="scientific">Pigmentiphaga kullae</name>
    <dbReference type="NCBI Taxonomy" id="151784"/>
    <lineage>
        <taxon>Bacteria</taxon>
        <taxon>Pseudomonadati</taxon>
        <taxon>Pseudomonadota</taxon>
        <taxon>Betaproteobacteria</taxon>
        <taxon>Burkholderiales</taxon>
        <taxon>Alcaligenaceae</taxon>
        <taxon>Pigmentiphaga</taxon>
    </lineage>
</organism>
<dbReference type="Proteomes" id="UP000292445">
    <property type="component" value="Unassembled WGS sequence"/>
</dbReference>
<evidence type="ECO:0000259" key="5">
    <source>
        <dbReference type="PROSITE" id="PS50164"/>
    </source>
</evidence>
<evidence type="ECO:0000313" key="7">
    <source>
        <dbReference type="Proteomes" id="UP000292445"/>
    </source>
</evidence>
<dbReference type="GO" id="GO:0003677">
    <property type="term" value="F:DNA binding"/>
    <property type="evidence" value="ECO:0007669"/>
    <property type="project" value="InterPro"/>
</dbReference>
<dbReference type="CDD" id="cd06127">
    <property type="entry name" value="DEDDh"/>
    <property type="match status" value="1"/>
</dbReference>
<dbReference type="InterPro" id="IPR006054">
    <property type="entry name" value="DnaQ"/>
</dbReference>
<dbReference type="InterPro" id="IPR047296">
    <property type="entry name" value="GIY-YIG_UvrC_Cho"/>
</dbReference>
<dbReference type="SUPFAM" id="SSF82771">
    <property type="entry name" value="GIY-YIG endonuclease"/>
    <property type="match status" value="1"/>
</dbReference>
<evidence type="ECO:0000256" key="3">
    <source>
        <dbReference type="ARBA" id="ARBA00026073"/>
    </source>
</evidence>
<keyword evidence="7" id="KW-1185">Reference proteome</keyword>
<dbReference type="GO" id="GO:0006289">
    <property type="term" value="P:nucleotide-excision repair"/>
    <property type="evidence" value="ECO:0007669"/>
    <property type="project" value="InterPro"/>
</dbReference>
<dbReference type="GO" id="GO:0045004">
    <property type="term" value="P:DNA replication proofreading"/>
    <property type="evidence" value="ECO:0007669"/>
    <property type="project" value="TreeGrafter"/>
</dbReference>
<dbReference type="Gene3D" id="3.40.1440.10">
    <property type="entry name" value="GIY-YIG endonuclease"/>
    <property type="match status" value="1"/>
</dbReference>
<dbReference type="GO" id="GO:0005829">
    <property type="term" value="C:cytosol"/>
    <property type="evidence" value="ECO:0007669"/>
    <property type="project" value="TreeGrafter"/>
</dbReference>
<comment type="catalytic activity">
    <reaction evidence="4">
        <text>DNA(n) + a 2'-deoxyribonucleoside 5'-triphosphate = DNA(n+1) + diphosphate</text>
        <dbReference type="Rhea" id="RHEA:22508"/>
        <dbReference type="Rhea" id="RHEA-COMP:17339"/>
        <dbReference type="Rhea" id="RHEA-COMP:17340"/>
        <dbReference type="ChEBI" id="CHEBI:33019"/>
        <dbReference type="ChEBI" id="CHEBI:61560"/>
        <dbReference type="ChEBI" id="CHEBI:173112"/>
        <dbReference type="EC" id="2.7.7.7"/>
    </reaction>
</comment>
<evidence type="ECO:0000256" key="1">
    <source>
        <dbReference type="ARBA" id="ARBA00012417"/>
    </source>
</evidence>
<protein>
    <recommendedName>
        <fullName evidence="1">DNA-directed DNA polymerase</fullName>
        <ecNumber evidence="1">2.7.7.7</ecNumber>
    </recommendedName>
</protein>
<dbReference type="EC" id="2.7.7.7" evidence="1"/>
<dbReference type="PROSITE" id="PS50164">
    <property type="entry name" value="GIY_YIG"/>
    <property type="match status" value="1"/>
</dbReference>
<reference evidence="6 7" key="1">
    <citation type="submission" date="2019-02" db="EMBL/GenBank/DDBJ databases">
        <title>Genomic Encyclopedia of Type Strains, Phase IV (KMG-IV): sequencing the most valuable type-strain genomes for metagenomic binning, comparative biology and taxonomic classification.</title>
        <authorList>
            <person name="Goeker M."/>
        </authorList>
    </citation>
    <scope>NUCLEOTIDE SEQUENCE [LARGE SCALE GENOMIC DNA]</scope>
    <source>
        <strain evidence="6 7">K24</strain>
    </source>
</reference>
<dbReference type="InterPro" id="IPR036397">
    <property type="entry name" value="RNaseH_sf"/>
</dbReference>
<dbReference type="GO" id="GO:0008408">
    <property type="term" value="F:3'-5' exonuclease activity"/>
    <property type="evidence" value="ECO:0007669"/>
    <property type="project" value="TreeGrafter"/>
</dbReference>